<dbReference type="EMBL" id="JAOYFB010000005">
    <property type="protein sequence ID" value="KAK4016169.1"/>
    <property type="molecule type" value="Genomic_DNA"/>
</dbReference>
<feature type="transmembrane region" description="Helical" evidence="10">
    <location>
        <begin position="52"/>
        <end position="79"/>
    </location>
</feature>
<evidence type="ECO:0000259" key="11">
    <source>
        <dbReference type="PROSITE" id="PS50262"/>
    </source>
</evidence>
<organism evidence="12 13">
    <name type="scientific">Daphnia magna</name>
    <dbReference type="NCBI Taxonomy" id="35525"/>
    <lineage>
        <taxon>Eukaryota</taxon>
        <taxon>Metazoa</taxon>
        <taxon>Ecdysozoa</taxon>
        <taxon>Arthropoda</taxon>
        <taxon>Crustacea</taxon>
        <taxon>Branchiopoda</taxon>
        <taxon>Diplostraca</taxon>
        <taxon>Cladocera</taxon>
        <taxon>Anomopoda</taxon>
        <taxon>Daphniidae</taxon>
        <taxon>Daphnia</taxon>
    </lineage>
</organism>
<feature type="domain" description="G-protein coupled receptors family 1 profile" evidence="11">
    <location>
        <begin position="70"/>
        <end position="409"/>
    </location>
</feature>
<dbReference type="PROSITE" id="PS50262">
    <property type="entry name" value="G_PROTEIN_RECEP_F1_2"/>
    <property type="match status" value="1"/>
</dbReference>
<dbReference type="InterPro" id="IPR017452">
    <property type="entry name" value="GPCR_Rhodpsn_7TM"/>
</dbReference>
<reference evidence="12 13" key="1">
    <citation type="journal article" date="2023" name="Nucleic Acids Res.">
        <title>The hologenome of Daphnia magna reveals possible DNA methylation and microbiome-mediated evolution of the host genome.</title>
        <authorList>
            <person name="Chaturvedi A."/>
            <person name="Li X."/>
            <person name="Dhandapani V."/>
            <person name="Marshall H."/>
            <person name="Kissane S."/>
            <person name="Cuenca-Cambronero M."/>
            <person name="Asole G."/>
            <person name="Calvet F."/>
            <person name="Ruiz-Romero M."/>
            <person name="Marangio P."/>
            <person name="Guigo R."/>
            <person name="Rago D."/>
            <person name="Mirbahai L."/>
            <person name="Eastwood N."/>
            <person name="Colbourne J.K."/>
            <person name="Zhou J."/>
            <person name="Mallon E."/>
            <person name="Orsini L."/>
        </authorList>
    </citation>
    <scope>NUCLEOTIDE SEQUENCE [LARGE SCALE GENOMIC DNA]</scope>
    <source>
        <strain evidence="12">LRV0_1</strain>
    </source>
</reference>
<evidence type="ECO:0000256" key="8">
    <source>
        <dbReference type="ARBA" id="ARBA00023224"/>
    </source>
</evidence>
<comment type="similarity">
    <text evidence="2 9">Belongs to the G-protein coupled receptor 1 family.</text>
</comment>
<feature type="transmembrane region" description="Helical" evidence="10">
    <location>
        <begin position="171"/>
        <end position="192"/>
    </location>
</feature>
<dbReference type="SUPFAM" id="SSF81321">
    <property type="entry name" value="Family A G protein-coupled receptor-like"/>
    <property type="match status" value="1"/>
</dbReference>
<keyword evidence="7 9" id="KW-0675">Receptor</keyword>
<keyword evidence="5 9" id="KW-0297">G-protein coupled receptor</keyword>
<comment type="subcellular location">
    <subcellularLocation>
        <location evidence="1">Membrane</location>
        <topology evidence="1">Multi-pass membrane protein</topology>
    </subcellularLocation>
</comment>
<feature type="transmembrane region" description="Helical" evidence="10">
    <location>
        <begin position="235"/>
        <end position="253"/>
    </location>
</feature>
<dbReference type="PRINTS" id="PR00237">
    <property type="entry name" value="GPCRRHODOPSN"/>
</dbReference>
<evidence type="ECO:0000256" key="6">
    <source>
        <dbReference type="ARBA" id="ARBA00023136"/>
    </source>
</evidence>
<gene>
    <name evidence="12" type="ORF">OUZ56_031126</name>
</gene>
<evidence type="ECO:0000256" key="1">
    <source>
        <dbReference type="ARBA" id="ARBA00004141"/>
    </source>
</evidence>
<comment type="caution">
    <text evidence="12">The sequence shown here is derived from an EMBL/GenBank/DDBJ whole genome shotgun (WGS) entry which is preliminary data.</text>
</comment>
<evidence type="ECO:0000256" key="10">
    <source>
        <dbReference type="SAM" id="Phobius"/>
    </source>
</evidence>
<feature type="transmembrane region" description="Helical" evidence="10">
    <location>
        <begin position="129"/>
        <end position="150"/>
    </location>
</feature>
<keyword evidence="6 10" id="KW-0472">Membrane</keyword>
<keyword evidence="4 10" id="KW-1133">Transmembrane helix</keyword>
<evidence type="ECO:0000256" key="7">
    <source>
        <dbReference type="ARBA" id="ARBA00023170"/>
    </source>
</evidence>
<keyword evidence="3 9" id="KW-0812">Transmembrane</keyword>
<accession>A0ABQ9ZTH1</accession>
<proteinExistence type="inferred from homology"/>
<keyword evidence="8 9" id="KW-0807">Transducer</keyword>
<protein>
    <recommendedName>
        <fullName evidence="11">G-protein coupled receptors family 1 profile domain-containing protein</fullName>
    </recommendedName>
</protein>
<feature type="transmembrane region" description="Helical" evidence="10">
    <location>
        <begin position="91"/>
        <end position="109"/>
    </location>
</feature>
<evidence type="ECO:0000256" key="4">
    <source>
        <dbReference type="ARBA" id="ARBA00022989"/>
    </source>
</evidence>
<evidence type="ECO:0000256" key="9">
    <source>
        <dbReference type="RuleBase" id="RU000688"/>
    </source>
</evidence>
<dbReference type="PANTHER" id="PTHR24243:SF107">
    <property type="entry name" value="NEUROPEPTIDES CAPA RECEPTOR"/>
    <property type="match status" value="1"/>
</dbReference>
<evidence type="ECO:0000256" key="3">
    <source>
        <dbReference type="ARBA" id="ARBA00022692"/>
    </source>
</evidence>
<dbReference type="CDD" id="cd15134">
    <property type="entry name" value="7tmA_capaR"/>
    <property type="match status" value="1"/>
</dbReference>
<evidence type="ECO:0000313" key="13">
    <source>
        <dbReference type="Proteomes" id="UP001234178"/>
    </source>
</evidence>
<evidence type="ECO:0000256" key="2">
    <source>
        <dbReference type="ARBA" id="ARBA00010663"/>
    </source>
</evidence>
<dbReference type="PANTHER" id="PTHR24243">
    <property type="entry name" value="G-PROTEIN COUPLED RECEPTOR"/>
    <property type="match status" value="1"/>
</dbReference>
<dbReference type="Proteomes" id="UP001234178">
    <property type="component" value="Unassembled WGS sequence"/>
</dbReference>
<feature type="transmembrane region" description="Helical" evidence="10">
    <location>
        <begin position="353"/>
        <end position="370"/>
    </location>
</feature>
<dbReference type="InterPro" id="IPR000276">
    <property type="entry name" value="GPCR_Rhodpsn"/>
</dbReference>
<keyword evidence="13" id="KW-1185">Reference proteome</keyword>
<evidence type="ECO:0000256" key="5">
    <source>
        <dbReference type="ARBA" id="ARBA00023040"/>
    </source>
</evidence>
<evidence type="ECO:0000313" key="12">
    <source>
        <dbReference type="EMBL" id="KAK4016169.1"/>
    </source>
</evidence>
<name>A0ABQ9ZTH1_9CRUS</name>
<dbReference type="PROSITE" id="PS00237">
    <property type="entry name" value="G_PROTEIN_RECEP_F1_1"/>
    <property type="match status" value="1"/>
</dbReference>
<dbReference type="Pfam" id="PF00001">
    <property type="entry name" value="7tm_1"/>
    <property type="match status" value="1"/>
</dbReference>
<sequence length="679" mass="75269">MTSETENTTDWLSDLMLLDANASYSSNATYTEWNVDNYLTTHWGPKHLPMDVVIPITIVYILIFVSGVVGNIAVCVVIVRNPSMHTATNCYLFSLAVSDLTVLLFGLPNDLSVYWQQYPWPLGEIVCKLRALIAEMTNYASVLTIVAFSLERYLAICHPLHAYTMAGLGRAARIVALIWLVALISALPFAIYTGISYVPYPLEAGLNLSGQSIPESAFCSLQDENPPTQWPLVEVATFIFFIVPMGILCLLYLRIGIRIRRTSLGRGRNVQGVVHHSNESRQSSSRRTILRMLEERRKERAEKKNEEEDCVLYIFGVSPNDSLAVVSRKSLSLSTRSMALSAQSKYTHQPDPGLAVVIAFFVCWAPFHAQRLLYVYAKDSPNYREINEKMFFITGCFYFFSSTINPILYNVMSVRYREAFRETLCGLAPASSRHHYLYNHHRQASDRSRYSANSRNGGSLNTSGIWLSTAERRSQRRASPSPLNGAVKETLLAEEKTTNVDIELDGSKKMVPSLGNAPLRIGFVVQDDAVVSSIPVTTPSNPAPAVGKQHPPSSSDVGLHHRVIGTAKPAEWRVRLAHVKPKSTNGGVANLPAGCTPLCLKSSQLVRRASETSRMQPGVVNEQHQPPVVTMPSDAPTEGHPLLSDLKMSSLVESATSHEDDPICATVRDTFVQNTRRLS</sequence>
<feature type="transmembrane region" description="Helical" evidence="10">
    <location>
        <begin position="390"/>
        <end position="411"/>
    </location>
</feature>
<dbReference type="Gene3D" id="1.20.1070.10">
    <property type="entry name" value="Rhodopsin 7-helix transmembrane proteins"/>
    <property type="match status" value="1"/>
</dbReference>